<protein>
    <submittedName>
        <fullName evidence="2">Uncharacterized protein</fullName>
    </submittedName>
</protein>
<name>A0A7J6WW49_THATH</name>
<dbReference type="EMBL" id="JABWDY010010283">
    <property type="protein sequence ID" value="KAF5200790.1"/>
    <property type="molecule type" value="Genomic_DNA"/>
</dbReference>
<sequence length="107" mass="11908">MIKVRQEVRPGQCHDTSADQRGQGPTKHQISAAWELPPKGWYKLNTDGLASPNLGPRGGGVVIRDQRMKFCVSFSTIYHVLFITYGRLGLQAAVCLNFELKSCSCRN</sequence>
<feature type="region of interest" description="Disordered" evidence="1">
    <location>
        <begin position="1"/>
        <end position="28"/>
    </location>
</feature>
<dbReference type="Proteomes" id="UP000554482">
    <property type="component" value="Unassembled WGS sequence"/>
</dbReference>
<evidence type="ECO:0000256" key="1">
    <source>
        <dbReference type="SAM" id="MobiDB-lite"/>
    </source>
</evidence>
<dbReference type="OrthoDB" id="895680at2759"/>
<accession>A0A7J6WW49</accession>
<evidence type="ECO:0000313" key="2">
    <source>
        <dbReference type="EMBL" id="KAF5200790.1"/>
    </source>
</evidence>
<comment type="caution">
    <text evidence="2">The sequence shown here is derived from an EMBL/GenBank/DDBJ whole genome shotgun (WGS) entry which is preliminary data.</text>
</comment>
<evidence type="ECO:0000313" key="3">
    <source>
        <dbReference type="Proteomes" id="UP000554482"/>
    </source>
</evidence>
<dbReference type="AlphaFoldDB" id="A0A7J6WW49"/>
<organism evidence="2 3">
    <name type="scientific">Thalictrum thalictroides</name>
    <name type="common">Rue-anemone</name>
    <name type="synonym">Anemone thalictroides</name>
    <dbReference type="NCBI Taxonomy" id="46969"/>
    <lineage>
        <taxon>Eukaryota</taxon>
        <taxon>Viridiplantae</taxon>
        <taxon>Streptophyta</taxon>
        <taxon>Embryophyta</taxon>
        <taxon>Tracheophyta</taxon>
        <taxon>Spermatophyta</taxon>
        <taxon>Magnoliopsida</taxon>
        <taxon>Ranunculales</taxon>
        <taxon>Ranunculaceae</taxon>
        <taxon>Thalictroideae</taxon>
        <taxon>Thalictrum</taxon>
    </lineage>
</organism>
<proteinExistence type="predicted"/>
<keyword evidence="3" id="KW-1185">Reference proteome</keyword>
<reference evidence="2 3" key="1">
    <citation type="submission" date="2020-06" db="EMBL/GenBank/DDBJ databases">
        <title>Transcriptomic and genomic resources for Thalictrum thalictroides and T. hernandezii: Facilitating candidate gene discovery in an emerging model plant lineage.</title>
        <authorList>
            <person name="Arias T."/>
            <person name="Riano-Pachon D.M."/>
            <person name="Di Stilio V.S."/>
        </authorList>
    </citation>
    <scope>NUCLEOTIDE SEQUENCE [LARGE SCALE GENOMIC DNA]</scope>
    <source>
        <strain evidence="3">cv. WT478/WT964</strain>
        <tissue evidence="2">Leaves</tissue>
    </source>
</reference>
<gene>
    <name evidence="2" type="ORF">FRX31_009623</name>
</gene>